<comment type="caution">
    <text evidence="2">The sequence shown here is derived from an EMBL/GenBank/DDBJ whole genome shotgun (WGS) entry which is preliminary data.</text>
</comment>
<evidence type="ECO:0000313" key="2">
    <source>
        <dbReference type="EMBL" id="TGX50158.1"/>
    </source>
</evidence>
<keyword evidence="1" id="KW-1133">Transmembrane helix</keyword>
<feature type="transmembrane region" description="Helical" evidence="1">
    <location>
        <begin position="60"/>
        <end position="87"/>
    </location>
</feature>
<protein>
    <recommendedName>
        <fullName evidence="4">Glycerophosphoryl diester phosphodiesterase membrane domain-containing protein</fullName>
    </recommendedName>
</protein>
<gene>
    <name evidence="2" type="ORF">E5A73_17195</name>
</gene>
<evidence type="ECO:0000313" key="3">
    <source>
        <dbReference type="Proteomes" id="UP000306147"/>
    </source>
</evidence>
<feature type="transmembrane region" description="Helical" evidence="1">
    <location>
        <begin position="168"/>
        <end position="190"/>
    </location>
</feature>
<accession>A0A4S1X2J4</accession>
<sequence>MTLSLAGVLADARALWRSERELLLPIAGMFFVVPMLGIVLLLAGSGFAEVAPDKLRDAVMAFYVANLLPILLANLAIDFGTFAVLNLYLQGGGRTLGEVLLLTLRRFLPFLVIDIVAALLFSLGSSLFLLPGLFAFARTWLAGPAFAAAPERGVIEAFRQGWRRSSGFGWIVLLAAAGVTFLVAMMLIVVSSGLFGGLATLVGDERVGVVTGYVVAALIGGVAWSALGVLRVAAYRRSEPRQGM</sequence>
<dbReference type="Proteomes" id="UP000306147">
    <property type="component" value="Unassembled WGS sequence"/>
</dbReference>
<feature type="transmembrane region" description="Helical" evidence="1">
    <location>
        <begin position="210"/>
        <end position="234"/>
    </location>
</feature>
<feature type="transmembrane region" description="Helical" evidence="1">
    <location>
        <begin position="24"/>
        <end position="48"/>
    </location>
</feature>
<dbReference type="RefSeq" id="WP_135965085.1">
    <property type="nucleotide sequence ID" value="NZ_SRXT01000007.1"/>
</dbReference>
<reference evidence="2 3" key="1">
    <citation type="submission" date="2019-04" db="EMBL/GenBank/DDBJ databases">
        <title>Sphingomonas psychrotolerans sp. nov., isolated from soil in the Tianshan Mountains, Xinjiang, China.</title>
        <authorList>
            <person name="Luo Y."/>
            <person name="Sheng H."/>
        </authorList>
    </citation>
    <scope>NUCLEOTIDE SEQUENCE [LARGE SCALE GENOMIC DNA]</scope>
    <source>
        <strain evidence="2 3">ZFGT-11</strain>
    </source>
</reference>
<organism evidence="2 3">
    <name type="scientific">Sphingomonas gei</name>
    <dbReference type="NCBI Taxonomy" id="1395960"/>
    <lineage>
        <taxon>Bacteria</taxon>
        <taxon>Pseudomonadati</taxon>
        <taxon>Pseudomonadota</taxon>
        <taxon>Alphaproteobacteria</taxon>
        <taxon>Sphingomonadales</taxon>
        <taxon>Sphingomonadaceae</taxon>
        <taxon>Sphingomonas</taxon>
    </lineage>
</organism>
<evidence type="ECO:0008006" key="4">
    <source>
        <dbReference type="Google" id="ProtNLM"/>
    </source>
</evidence>
<dbReference type="OrthoDB" id="7554925at2"/>
<feature type="transmembrane region" description="Helical" evidence="1">
    <location>
        <begin position="107"/>
        <end position="130"/>
    </location>
</feature>
<dbReference type="EMBL" id="SRXT01000007">
    <property type="protein sequence ID" value="TGX50158.1"/>
    <property type="molecule type" value="Genomic_DNA"/>
</dbReference>
<keyword evidence="3" id="KW-1185">Reference proteome</keyword>
<evidence type="ECO:0000256" key="1">
    <source>
        <dbReference type="SAM" id="Phobius"/>
    </source>
</evidence>
<keyword evidence="1" id="KW-0812">Transmembrane</keyword>
<keyword evidence="1" id="KW-0472">Membrane</keyword>
<proteinExistence type="predicted"/>
<name>A0A4S1X2J4_9SPHN</name>
<dbReference type="AlphaFoldDB" id="A0A4S1X2J4"/>